<dbReference type="CDD" id="cd06284">
    <property type="entry name" value="PBP1_LacI-like"/>
    <property type="match status" value="1"/>
</dbReference>
<dbReference type="Gene3D" id="1.10.260.40">
    <property type="entry name" value="lambda repressor-like DNA-binding domains"/>
    <property type="match status" value="1"/>
</dbReference>
<dbReference type="SUPFAM" id="SSF53822">
    <property type="entry name" value="Periplasmic binding protein-like I"/>
    <property type="match status" value="1"/>
</dbReference>
<evidence type="ECO:0000256" key="3">
    <source>
        <dbReference type="ARBA" id="ARBA00023163"/>
    </source>
</evidence>
<evidence type="ECO:0000259" key="4">
    <source>
        <dbReference type="PROSITE" id="PS50932"/>
    </source>
</evidence>
<evidence type="ECO:0000256" key="2">
    <source>
        <dbReference type="ARBA" id="ARBA00023125"/>
    </source>
</evidence>
<dbReference type="PRINTS" id="PR00036">
    <property type="entry name" value="HTHLACI"/>
</dbReference>
<dbReference type="InterPro" id="IPR028082">
    <property type="entry name" value="Peripla_BP_I"/>
</dbReference>
<dbReference type="EMBL" id="JAGGKT010000002">
    <property type="protein sequence ID" value="MBP1931347.1"/>
    <property type="molecule type" value="Genomic_DNA"/>
</dbReference>
<dbReference type="InterPro" id="IPR010982">
    <property type="entry name" value="Lambda_DNA-bd_dom_sf"/>
</dbReference>
<evidence type="ECO:0000313" key="5">
    <source>
        <dbReference type="EMBL" id="MBP1931347.1"/>
    </source>
</evidence>
<reference evidence="5 6" key="1">
    <citation type="submission" date="2021-03" db="EMBL/GenBank/DDBJ databases">
        <title>Genomic Encyclopedia of Type Strains, Phase IV (KMG-IV): sequencing the most valuable type-strain genomes for metagenomic binning, comparative biology and taxonomic classification.</title>
        <authorList>
            <person name="Goeker M."/>
        </authorList>
    </citation>
    <scope>NUCLEOTIDE SEQUENCE [LARGE SCALE GENOMIC DNA]</scope>
    <source>
        <strain evidence="5 6">DSM 24738</strain>
    </source>
</reference>
<dbReference type="SUPFAM" id="SSF47413">
    <property type="entry name" value="lambda repressor-like DNA-binding domains"/>
    <property type="match status" value="1"/>
</dbReference>
<dbReference type="RefSeq" id="WP_209809415.1">
    <property type="nucleotide sequence ID" value="NZ_JAGGKT010000002.1"/>
</dbReference>
<dbReference type="Proteomes" id="UP001519343">
    <property type="component" value="Unassembled WGS sequence"/>
</dbReference>
<dbReference type="PROSITE" id="PS00356">
    <property type="entry name" value="HTH_LACI_1"/>
    <property type="match status" value="1"/>
</dbReference>
<dbReference type="PANTHER" id="PTHR30146">
    <property type="entry name" value="LACI-RELATED TRANSCRIPTIONAL REPRESSOR"/>
    <property type="match status" value="1"/>
</dbReference>
<keyword evidence="2" id="KW-0238">DNA-binding</keyword>
<comment type="caution">
    <text evidence="5">The sequence shown here is derived from an EMBL/GenBank/DDBJ whole genome shotgun (WGS) entry which is preliminary data.</text>
</comment>
<proteinExistence type="predicted"/>
<dbReference type="SMART" id="SM00354">
    <property type="entry name" value="HTH_LACI"/>
    <property type="match status" value="1"/>
</dbReference>
<protein>
    <submittedName>
        <fullName evidence="5">LacI family repressor for deo operon, udp, cdd, tsx, nupC, and nupG</fullName>
    </submittedName>
</protein>
<dbReference type="Gene3D" id="3.40.50.2300">
    <property type="match status" value="2"/>
</dbReference>
<organism evidence="5 6">
    <name type="scientific">Ammoniphilus resinae</name>
    <dbReference type="NCBI Taxonomy" id="861532"/>
    <lineage>
        <taxon>Bacteria</taxon>
        <taxon>Bacillati</taxon>
        <taxon>Bacillota</taxon>
        <taxon>Bacilli</taxon>
        <taxon>Bacillales</taxon>
        <taxon>Paenibacillaceae</taxon>
        <taxon>Aneurinibacillus group</taxon>
        <taxon>Ammoniphilus</taxon>
    </lineage>
</organism>
<dbReference type="PANTHER" id="PTHR30146:SF109">
    <property type="entry name" value="HTH-TYPE TRANSCRIPTIONAL REGULATOR GALS"/>
    <property type="match status" value="1"/>
</dbReference>
<keyword evidence="1" id="KW-0805">Transcription regulation</keyword>
<dbReference type="InterPro" id="IPR000843">
    <property type="entry name" value="HTH_LacI"/>
</dbReference>
<feature type="domain" description="HTH lacI-type" evidence="4">
    <location>
        <begin position="2"/>
        <end position="56"/>
    </location>
</feature>
<dbReference type="CDD" id="cd01392">
    <property type="entry name" value="HTH_LacI"/>
    <property type="match status" value="1"/>
</dbReference>
<dbReference type="InterPro" id="IPR001761">
    <property type="entry name" value="Peripla_BP/Lac1_sug-bd_dom"/>
</dbReference>
<keyword evidence="3" id="KW-0804">Transcription</keyword>
<sequence length="333" mass="37090">MATINDVARLANVSVATVSRVIGNTNRVKPETRSRVIEAIKTLNYQPNILARQLRRKETKSIIVVVPGITNSFFSNVLLGIETIASKYEYQVLLGDTQNDQSKGYAYLDLLKQKQVDGVISLTARMKREYLEEISNQYPVVLACEYLEGSNVPTVAIDNIRCAEKLTQHLINLRHKRIAFLSGPMEIILNRDRLKGFYNSMIIHGMEVDSSLVAEGDFTMESGYQLTKKLLTLERPPTAIFAANDEMAIGSIKAIKCIGWKVPKDVAVVGFDDIKMASIFEPSLTTIAQPASLIGIRAMETLLDLMNQESYVRRSTILKGDLVIRESCGATMI</sequence>
<evidence type="ECO:0000313" key="6">
    <source>
        <dbReference type="Proteomes" id="UP001519343"/>
    </source>
</evidence>
<name>A0ABS4GML7_9BACL</name>
<dbReference type="Pfam" id="PF00356">
    <property type="entry name" value="LacI"/>
    <property type="match status" value="1"/>
</dbReference>
<gene>
    <name evidence="5" type="ORF">J2Z37_001344</name>
</gene>
<dbReference type="PROSITE" id="PS50932">
    <property type="entry name" value="HTH_LACI_2"/>
    <property type="match status" value="1"/>
</dbReference>
<dbReference type="Pfam" id="PF00532">
    <property type="entry name" value="Peripla_BP_1"/>
    <property type="match status" value="1"/>
</dbReference>
<evidence type="ECO:0000256" key="1">
    <source>
        <dbReference type="ARBA" id="ARBA00023015"/>
    </source>
</evidence>
<keyword evidence="6" id="KW-1185">Reference proteome</keyword>
<accession>A0ABS4GML7</accession>